<feature type="compositionally biased region" description="Basic and acidic residues" evidence="2">
    <location>
        <begin position="502"/>
        <end position="514"/>
    </location>
</feature>
<dbReference type="GO" id="GO:0043488">
    <property type="term" value="P:regulation of mRNA stability"/>
    <property type="evidence" value="ECO:0007669"/>
    <property type="project" value="TreeGrafter"/>
</dbReference>
<dbReference type="SMART" id="SM00322">
    <property type="entry name" value="KH"/>
    <property type="match status" value="1"/>
</dbReference>
<reference evidence="4" key="1">
    <citation type="submission" date="2014-11" db="EMBL/GenBank/DDBJ databases">
        <authorList>
            <person name="Otto D Thomas"/>
            <person name="Naeem Raeece"/>
        </authorList>
    </citation>
    <scope>NUCLEOTIDE SEQUENCE</scope>
</reference>
<dbReference type="Gene3D" id="2.30.30.140">
    <property type="match status" value="1"/>
</dbReference>
<evidence type="ECO:0000256" key="1">
    <source>
        <dbReference type="PROSITE-ProRule" id="PRU00117"/>
    </source>
</evidence>
<feature type="compositionally biased region" description="Basic and acidic residues" evidence="2">
    <location>
        <begin position="421"/>
        <end position="447"/>
    </location>
</feature>
<dbReference type="GO" id="GO:0005634">
    <property type="term" value="C:nucleus"/>
    <property type="evidence" value="ECO:0007669"/>
    <property type="project" value="TreeGrafter"/>
</dbReference>
<gene>
    <name evidence="4" type="ORF">Cvel_18060</name>
</gene>
<feature type="compositionally biased region" description="Basic and acidic residues" evidence="2">
    <location>
        <begin position="743"/>
        <end position="774"/>
    </location>
</feature>
<feature type="compositionally biased region" description="Basic and acidic residues" evidence="2">
    <location>
        <begin position="595"/>
        <end position="616"/>
    </location>
</feature>
<dbReference type="GO" id="GO:0003730">
    <property type="term" value="F:mRNA 3'-UTR binding"/>
    <property type="evidence" value="ECO:0007669"/>
    <property type="project" value="TreeGrafter"/>
</dbReference>
<dbReference type="VEuPathDB" id="CryptoDB:Cvel_18060"/>
<dbReference type="PANTHER" id="PTHR10603">
    <property type="entry name" value="FRAGILE X MENTAL RETARDATION SYNDROME-RELATED PROTEIN"/>
    <property type="match status" value="1"/>
</dbReference>
<dbReference type="GO" id="GO:0045727">
    <property type="term" value="P:positive regulation of translation"/>
    <property type="evidence" value="ECO:0007669"/>
    <property type="project" value="TreeGrafter"/>
</dbReference>
<dbReference type="EMBL" id="CDMZ01000525">
    <property type="protein sequence ID" value="CEM16145.1"/>
    <property type="molecule type" value="Genomic_DNA"/>
</dbReference>
<feature type="compositionally biased region" description="Basic and acidic residues" evidence="2">
    <location>
        <begin position="675"/>
        <end position="692"/>
    </location>
</feature>
<dbReference type="Pfam" id="PF00013">
    <property type="entry name" value="KH_1"/>
    <property type="match status" value="1"/>
</dbReference>
<feature type="domain" description="K Homology" evidence="3">
    <location>
        <begin position="265"/>
        <end position="339"/>
    </location>
</feature>
<evidence type="ECO:0000313" key="4">
    <source>
        <dbReference type="EMBL" id="CEM16145.1"/>
    </source>
</evidence>
<dbReference type="InterPro" id="IPR004088">
    <property type="entry name" value="KH_dom_type_1"/>
</dbReference>
<dbReference type="InterPro" id="IPR004087">
    <property type="entry name" value="KH_dom"/>
</dbReference>
<keyword evidence="1" id="KW-0694">RNA-binding</keyword>
<protein>
    <recommendedName>
        <fullName evidence="3">K Homology domain-containing protein</fullName>
    </recommendedName>
</protein>
<dbReference type="InterPro" id="IPR036612">
    <property type="entry name" value="KH_dom_type_1_sf"/>
</dbReference>
<dbReference type="CDD" id="cd00105">
    <property type="entry name" value="KH-I"/>
    <property type="match status" value="1"/>
</dbReference>
<dbReference type="PANTHER" id="PTHR10603:SF7">
    <property type="entry name" value="FRAGILE X MESSENGER RIBONUCLEOPROTEIN 1 HOMOLOG"/>
    <property type="match status" value="1"/>
</dbReference>
<dbReference type="AlphaFoldDB" id="A0A0G4FPA3"/>
<sequence length="861" mass="94488">MLSTVVEVNVPDAQGSPSEGKPWYQATVIDILEDRNAVRVAFDGNVWPEQEIPAACVRNTDYSTPEERDATFHPMVGDTVEAEFSETAQLPKYWKVGTIAHVKDCFYYVDFQTQNEPFQRPGHSRQFSGLILEKHHLRPLNRRPPIDVSRVKRDRLPVPPELTRWAQSPEHLIVLSQTEQQAGLVKAWMSPLPDPPSGSASAQGGRGRLDVPRLEVTLLGEEKSIHKGGMLLEQHFKHLVELEKIKDMKARRERILEERKARFDNSIKDEFHVPRSCVGPIIGKKGQNINDIQQKHNVQCHVIDSTSEGATEESAIVRIFGQTREAVQSAREELEYAEEDFIFEPEMKQYLLGDRGRSIDEICQKTRLIRAHMSEKRNNALTLVGLRLHVMDAMELLSVQKEYFATREKFQREDEEIKRNIQEIDMRTRGPARARQEKEREERERGRGGIRGQRGDGPPGPRGRPIPEDQDPFGPVEGGGNAFRGQQRDRGNDFRGPGPRADGPRRGAGPDRDMGPGAGPRGRDGPGQREDVRMAPEPRGAAGRRGGGGFPRPEEGQGPVTDSANFPPLGHDGGVGATGGGRGRRGGRGGGRGGAGEDNRAPPREEASGAHAEGRPGSRNAAEGGGNDLNALQTRVREGDERGNGGERERERKRGGRREKERQQQAQQREAGMPPERERGEDAKDQSFDMRNGHYGGGNDVRNGDGRSHEDGRNGSGPNNSANALGGTSGEKEKGGSRRRGGQRYEPKDKEKEKEKAAEGPAEKEEGGEREREKRGGRRRGGKDRGDKAANESQPADAAGPKEKGGKAQQEQADKGGPNRQGGGGKGSGPAKAMYVVKKPAAAGGENDPVRTVQVLKGPEA</sequence>
<evidence type="ECO:0000256" key="2">
    <source>
        <dbReference type="SAM" id="MobiDB-lite"/>
    </source>
</evidence>
<feature type="compositionally biased region" description="Gly residues" evidence="2">
    <location>
        <begin position="571"/>
        <end position="581"/>
    </location>
</feature>
<dbReference type="Gene3D" id="3.30.1370.10">
    <property type="entry name" value="K Homology domain, type 1"/>
    <property type="match status" value="1"/>
</dbReference>
<feature type="compositionally biased region" description="Basic and acidic residues" evidence="2">
    <location>
        <begin position="635"/>
        <end position="663"/>
    </location>
</feature>
<name>A0A0G4FPA3_9ALVE</name>
<feature type="compositionally biased region" description="Basic and acidic residues" evidence="2">
    <location>
        <begin position="521"/>
        <end position="536"/>
    </location>
</feature>
<accession>A0A0G4FPA3</accession>
<organism evidence="4">
    <name type="scientific">Chromera velia CCMP2878</name>
    <dbReference type="NCBI Taxonomy" id="1169474"/>
    <lineage>
        <taxon>Eukaryota</taxon>
        <taxon>Sar</taxon>
        <taxon>Alveolata</taxon>
        <taxon>Colpodellida</taxon>
        <taxon>Chromeraceae</taxon>
        <taxon>Chromera</taxon>
    </lineage>
</organism>
<evidence type="ECO:0000259" key="3">
    <source>
        <dbReference type="SMART" id="SM00322"/>
    </source>
</evidence>
<proteinExistence type="predicted"/>
<feature type="compositionally biased region" description="Basic and acidic residues" evidence="2">
    <location>
        <begin position="702"/>
        <end position="713"/>
    </location>
</feature>
<dbReference type="GO" id="GO:0010494">
    <property type="term" value="C:cytoplasmic stress granule"/>
    <property type="evidence" value="ECO:0007669"/>
    <property type="project" value="TreeGrafter"/>
</dbReference>
<feature type="region of interest" description="Disordered" evidence="2">
    <location>
        <begin position="421"/>
        <end position="861"/>
    </location>
</feature>
<dbReference type="GO" id="GO:0045182">
    <property type="term" value="F:translation regulator activity"/>
    <property type="evidence" value="ECO:0007669"/>
    <property type="project" value="TreeGrafter"/>
</dbReference>
<dbReference type="GO" id="GO:0048513">
    <property type="term" value="P:animal organ development"/>
    <property type="evidence" value="ECO:0007669"/>
    <property type="project" value="TreeGrafter"/>
</dbReference>
<dbReference type="InterPro" id="IPR040148">
    <property type="entry name" value="FMR1"/>
</dbReference>
<dbReference type="PROSITE" id="PS50084">
    <property type="entry name" value="KH_TYPE_1"/>
    <property type="match status" value="1"/>
</dbReference>
<dbReference type="GO" id="GO:0051028">
    <property type="term" value="P:mRNA transport"/>
    <property type="evidence" value="ECO:0007669"/>
    <property type="project" value="TreeGrafter"/>
</dbReference>
<dbReference type="SUPFAM" id="SSF54791">
    <property type="entry name" value="Eukaryotic type KH-domain (KH-domain type I)"/>
    <property type="match status" value="1"/>
</dbReference>
<feature type="compositionally biased region" description="Gly residues" evidence="2">
    <location>
        <begin position="819"/>
        <end position="828"/>
    </location>
</feature>